<organism evidence="1 2">
    <name type="scientific">Arcanobacterium phocae</name>
    <dbReference type="NCBI Taxonomy" id="131112"/>
    <lineage>
        <taxon>Bacteria</taxon>
        <taxon>Bacillati</taxon>
        <taxon>Actinomycetota</taxon>
        <taxon>Actinomycetes</taxon>
        <taxon>Actinomycetales</taxon>
        <taxon>Actinomycetaceae</taxon>
        <taxon>Arcanobacterium</taxon>
    </lineage>
</organism>
<dbReference type="GeneID" id="65345142"/>
<dbReference type="RefSeq" id="WP_091281518.1">
    <property type="nucleotide sequence ID" value="NZ_JABAPK010000006.1"/>
</dbReference>
<gene>
    <name evidence="1" type="ORF">SAMN04489737_1412</name>
</gene>
<reference evidence="2" key="1">
    <citation type="submission" date="2016-10" db="EMBL/GenBank/DDBJ databases">
        <authorList>
            <person name="Varghese N."/>
            <person name="Submissions S."/>
        </authorList>
    </citation>
    <scope>NUCLEOTIDE SEQUENCE [LARGE SCALE GENOMIC DNA]</scope>
    <source>
        <strain evidence="2">DSM 10002</strain>
    </source>
</reference>
<protein>
    <submittedName>
        <fullName evidence="1">Uncharacterized protein</fullName>
    </submittedName>
</protein>
<accession>A0A1H2LJL4</accession>
<dbReference type="STRING" id="131112.SAMN04489737_1412"/>
<evidence type="ECO:0000313" key="2">
    <source>
        <dbReference type="Proteomes" id="UP000214355"/>
    </source>
</evidence>
<name>A0A1H2LJL4_9ACTO</name>
<sequence length="240" mass="25691">MTHGFIGPSWLYDIFSSLISGSRHVDFSELNACAIDPSIQSIWAPTRVIGNDKVDLLDGMAKLTGACELLVRQPTGSNSMLIGFSVVSRAVSSALRGLAIDDTDRILILGGGHNAGATIASAVELSYDEIVIVSDPCGGPGSAAAAAHNMGVDVQFRRPEQVQIRDTDTIVDTDCAVAERIPMLPSSASVLRLYRHSLTAHNSFLFPQFLVGYLREVILLSSGIDLPFHIIQETVDNKIG</sequence>
<evidence type="ECO:0000313" key="1">
    <source>
        <dbReference type="EMBL" id="SDU81109.1"/>
    </source>
</evidence>
<dbReference type="AlphaFoldDB" id="A0A1H2LJL4"/>
<dbReference type="Proteomes" id="UP000214355">
    <property type="component" value="Chromosome I"/>
</dbReference>
<dbReference type="EMBL" id="LT629804">
    <property type="protein sequence ID" value="SDU81109.1"/>
    <property type="molecule type" value="Genomic_DNA"/>
</dbReference>
<proteinExistence type="predicted"/>
<keyword evidence="2" id="KW-1185">Reference proteome</keyword>